<accession>A0A485M4Y7</accession>
<dbReference type="PROSITE" id="PS50110">
    <property type="entry name" value="RESPONSE_REGULATORY"/>
    <property type="match status" value="1"/>
</dbReference>
<evidence type="ECO:0000259" key="4">
    <source>
        <dbReference type="PROSITE" id="PS50110"/>
    </source>
</evidence>
<evidence type="ECO:0000256" key="1">
    <source>
        <dbReference type="ARBA" id="ARBA00022553"/>
    </source>
</evidence>
<dbReference type="AlphaFoldDB" id="A0A485M4Y7"/>
<sequence>MRSARWRPNSDRPSLKRRFLERLFLKFIPLVYDIGVMDHLRAAIIDDDDEILDLIEQILKEEGIETRRYAQAEKLLADIKKRGFDMIITDLVLPKMSGLELLNELKSRGMDIPVVIITGYASLDSAIEAVNRGAFYYIKKPFNIEEIRFVINRLRQRLDTLETMRSLQERVKVLEQRLEKMAAQGREADPLPLPFDFLQSSMDAGKATAAIEYLAKLKSDGLISDKEFGEYKGKILKRVI</sequence>
<dbReference type="Gene3D" id="3.40.50.2300">
    <property type="match status" value="1"/>
</dbReference>
<dbReference type="Pfam" id="PF00072">
    <property type="entry name" value="Response_reg"/>
    <property type="match status" value="1"/>
</dbReference>
<dbReference type="PANTHER" id="PTHR44591:SF14">
    <property type="entry name" value="PROTEIN PILG"/>
    <property type="match status" value="1"/>
</dbReference>
<dbReference type="SUPFAM" id="SSF52172">
    <property type="entry name" value="CheY-like"/>
    <property type="match status" value="1"/>
</dbReference>
<name>A0A485M4Y7_9ZZZZ</name>
<dbReference type="EMBL" id="CAADRM010000132">
    <property type="protein sequence ID" value="VFU17401.1"/>
    <property type="molecule type" value="Genomic_DNA"/>
</dbReference>
<keyword evidence="3" id="KW-0175">Coiled coil</keyword>
<evidence type="ECO:0000313" key="5">
    <source>
        <dbReference type="EMBL" id="VFU17401.1"/>
    </source>
</evidence>
<gene>
    <name evidence="5" type="primary">todT</name>
    <name evidence="5" type="ORF">SCFA_660051</name>
</gene>
<feature type="coiled-coil region" evidence="3">
    <location>
        <begin position="144"/>
        <end position="184"/>
    </location>
</feature>
<feature type="domain" description="Response regulatory" evidence="4">
    <location>
        <begin position="41"/>
        <end position="155"/>
    </location>
</feature>
<dbReference type="InterPro" id="IPR011006">
    <property type="entry name" value="CheY-like_superfamily"/>
</dbReference>
<keyword evidence="2" id="KW-0902">Two-component regulatory system</keyword>
<evidence type="ECO:0000256" key="3">
    <source>
        <dbReference type="SAM" id="Coils"/>
    </source>
</evidence>
<dbReference type="InterPro" id="IPR050595">
    <property type="entry name" value="Bact_response_regulator"/>
</dbReference>
<protein>
    <submittedName>
        <fullName evidence="5">Response regulator protein TodT</fullName>
    </submittedName>
</protein>
<keyword evidence="1" id="KW-0597">Phosphoprotein</keyword>
<evidence type="ECO:0000256" key="2">
    <source>
        <dbReference type="ARBA" id="ARBA00023012"/>
    </source>
</evidence>
<reference evidence="5" key="1">
    <citation type="submission" date="2019-03" db="EMBL/GenBank/DDBJ databases">
        <authorList>
            <person name="Hao L."/>
        </authorList>
    </citation>
    <scope>NUCLEOTIDE SEQUENCE</scope>
</reference>
<dbReference type="PANTHER" id="PTHR44591">
    <property type="entry name" value="STRESS RESPONSE REGULATOR PROTEIN 1"/>
    <property type="match status" value="1"/>
</dbReference>
<dbReference type="GO" id="GO:0000160">
    <property type="term" value="P:phosphorelay signal transduction system"/>
    <property type="evidence" value="ECO:0007669"/>
    <property type="project" value="UniProtKB-KW"/>
</dbReference>
<proteinExistence type="predicted"/>
<dbReference type="InterPro" id="IPR001789">
    <property type="entry name" value="Sig_transdc_resp-reg_receiver"/>
</dbReference>
<organism evidence="5">
    <name type="scientific">anaerobic digester metagenome</name>
    <dbReference type="NCBI Taxonomy" id="1263854"/>
    <lineage>
        <taxon>unclassified sequences</taxon>
        <taxon>metagenomes</taxon>
        <taxon>ecological metagenomes</taxon>
    </lineage>
</organism>
<dbReference type="SMART" id="SM00448">
    <property type="entry name" value="REC"/>
    <property type="match status" value="1"/>
</dbReference>